<dbReference type="SUPFAM" id="SSF88697">
    <property type="entry name" value="PUA domain-like"/>
    <property type="match status" value="1"/>
</dbReference>
<dbReference type="RefSeq" id="WP_331845300.1">
    <property type="nucleotide sequence ID" value="NZ_JAZHPZ010000002.1"/>
</dbReference>
<organism evidence="2 3">
    <name type="scientific">Paenibacillus haidiansis</name>
    <dbReference type="NCBI Taxonomy" id="1574488"/>
    <lineage>
        <taxon>Bacteria</taxon>
        <taxon>Bacillati</taxon>
        <taxon>Bacillota</taxon>
        <taxon>Bacilli</taxon>
        <taxon>Bacillales</taxon>
        <taxon>Paenibacillaceae</taxon>
        <taxon>Paenibacillus</taxon>
    </lineage>
</organism>
<keyword evidence="3" id="KW-1185">Reference proteome</keyword>
<dbReference type="Proteomes" id="UP001306950">
    <property type="component" value="Unassembled WGS sequence"/>
</dbReference>
<evidence type="ECO:0000259" key="1">
    <source>
        <dbReference type="Pfam" id="PF12961"/>
    </source>
</evidence>
<evidence type="ECO:0000313" key="3">
    <source>
        <dbReference type="Proteomes" id="UP001306950"/>
    </source>
</evidence>
<dbReference type="EMBL" id="JAZHPZ010000002">
    <property type="protein sequence ID" value="MEF2965058.1"/>
    <property type="molecule type" value="Genomic_DNA"/>
</dbReference>
<name>A0ABU7VP32_9BACL</name>
<reference evidence="2 3" key="1">
    <citation type="submission" date="2024-02" db="EMBL/GenBank/DDBJ databases">
        <title>A nitrogen-fixing paenibacillus bacterium.</title>
        <authorList>
            <person name="Zhang W.L."/>
            <person name="Chen S.F."/>
        </authorList>
    </citation>
    <scope>NUCLEOTIDE SEQUENCE [LARGE SCALE GENOMIC DNA]</scope>
    <source>
        <strain evidence="2 3">M1</strain>
    </source>
</reference>
<sequence>MTEVRDWNKDMELCERYAEEKWAALPDGSLYNRRGNQLTTYWDSCRESAINEYRQALPHWLQQYAAEKERAERLLTMLVRIKRHIDEFRALTGIGEEETVEEQAEAFNRVLSIPLSKGGRSKVNKHELKIWPQYFQAVWDGTKTFEIRSNDRDFQLGDMLVLREFDPDKNNYTGSGICKKVSYILDDPAFVKEGYVVMGLAEWTSINLPGKE</sequence>
<dbReference type="Pfam" id="PF12961">
    <property type="entry name" value="DUF3850"/>
    <property type="match status" value="1"/>
</dbReference>
<protein>
    <submittedName>
        <fullName evidence="2">ASCH/PUA domain-containing protein</fullName>
    </submittedName>
</protein>
<gene>
    <name evidence="2" type="ORF">V3851_04375</name>
</gene>
<feature type="domain" description="DUF3850" evidence="1">
    <location>
        <begin position="126"/>
        <end position="200"/>
    </location>
</feature>
<dbReference type="InterPro" id="IPR039440">
    <property type="entry name" value="DUF3850"/>
</dbReference>
<dbReference type="InterPro" id="IPR015947">
    <property type="entry name" value="PUA-like_sf"/>
</dbReference>
<evidence type="ECO:0000313" key="2">
    <source>
        <dbReference type="EMBL" id="MEF2965058.1"/>
    </source>
</evidence>
<dbReference type="Gene3D" id="2.30.130.30">
    <property type="entry name" value="Hypothetical protein"/>
    <property type="match status" value="1"/>
</dbReference>
<proteinExistence type="predicted"/>
<comment type="caution">
    <text evidence="2">The sequence shown here is derived from an EMBL/GenBank/DDBJ whole genome shotgun (WGS) entry which is preliminary data.</text>
</comment>
<accession>A0ABU7VP32</accession>